<evidence type="ECO:0000256" key="5">
    <source>
        <dbReference type="ARBA" id="ARBA00022679"/>
    </source>
</evidence>
<comment type="caution">
    <text evidence="13">The sequence shown here is derived from an EMBL/GenBank/DDBJ whole genome shotgun (WGS) entry which is preliminary data.</text>
</comment>
<evidence type="ECO:0000256" key="6">
    <source>
        <dbReference type="ARBA" id="ARBA00022694"/>
    </source>
</evidence>
<dbReference type="GO" id="GO:0006450">
    <property type="term" value="P:regulation of translational fidelity"/>
    <property type="evidence" value="ECO:0007669"/>
    <property type="project" value="TreeGrafter"/>
</dbReference>
<evidence type="ECO:0000256" key="9">
    <source>
        <dbReference type="ARBA" id="ARBA00022840"/>
    </source>
</evidence>
<evidence type="ECO:0000256" key="1">
    <source>
        <dbReference type="ARBA" id="ARBA00004496"/>
    </source>
</evidence>
<sequence>MSDEISLAVSALQTGGVIAYPTETVHGLGVDPFNPVALKRLLALKGRNAGKGLILLLPDTAALARVAARINAPSRRLMQRFWPGPLTLLLPAAPHLSDRITGDLRGPEGAREVAVRISPHPIVTQLMAQWRRPLVSTSANPSGADLLTPAQMQAQWGAALAALIPGADHPQAPPSTIARADAQGVTILRQGALTHAELHQAIQG</sequence>
<keyword evidence="8" id="KW-0547">Nucleotide-binding</keyword>
<dbReference type="STRING" id="1434232.MAIT1_00433"/>
<dbReference type="InterPro" id="IPR006070">
    <property type="entry name" value="Sua5-like_dom"/>
</dbReference>
<evidence type="ECO:0000313" key="13">
    <source>
        <dbReference type="EMBL" id="OSM00027.1"/>
    </source>
</evidence>
<dbReference type="PANTHER" id="PTHR17490:SF16">
    <property type="entry name" value="THREONYLCARBAMOYL-AMP SYNTHASE"/>
    <property type="match status" value="1"/>
</dbReference>
<protein>
    <recommendedName>
        <fullName evidence="10">L-threonylcarbamoyladenylate synthase</fullName>
        <ecNumber evidence="3">2.7.7.87</ecNumber>
    </recommendedName>
    <alternativeName>
        <fullName evidence="10">L-threonylcarbamoyladenylate synthase</fullName>
    </alternativeName>
</protein>
<dbReference type="InterPro" id="IPR050156">
    <property type="entry name" value="TC-AMP_synthase_SUA5"/>
</dbReference>
<keyword evidence="9" id="KW-0067">ATP-binding</keyword>
<evidence type="ECO:0000256" key="10">
    <source>
        <dbReference type="ARBA" id="ARBA00029774"/>
    </source>
</evidence>
<evidence type="ECO:0000256" key="3">
    <source>
        <dbReference type="ARBA" id="ARBA00012584"/>
    </source>
</evidence>
<dbReference type="GO" id="GO:0008033">
    <property type="term" value="P:tRNA processing"/>
    <property type="evidence" value="ECO:0007669"/>
    <property type="project" value="UniProtKB-KW"/>
</dbReference>
<evidence type="ECO:0000256" key="8">
    <source>
        <dbReference type="ARBA" id="ARBA00022741"/>
    </source>
</evidence>
<keyword evidence="6" id="KW-0819">tRNA processing</keyword>
<dbReference type="SUPFAM" id="SSF55821">
    <property type="entry name" value="YrdC/RibB"/>
    <property type="match status" value="1"/>
</dbReference>
<feature type="domain" description="YrdC-like" evidence="12">
    <location>
        <begin position="2"/>
        <end position="193"/>
    </location>
</feature>
<evidence type="ECO:0000256" key="11">
    <source>
        <dbReference type="ARBA" id="ARBA00048366"/>
    </source>
</evidence>
<dbReference type="GO" id="GO:0061710">
    <property type="term" value="F:L-threonylcarbamoyladenylate synthase"/>
    <property type="evidence" value="ECO:0007669"/>
    <property type="project" value="UniProtKB-EC"/>
</dbReference>
<dbReference type="PROSITE" id="PS51163">
    <property type="entry name" value="YRDC"/>
    <property type="match status" value="1"/>
</dbReference>
<evidence type="ECO:0000259" key="12">
    <source>
        <dbReference type="PROSITE" id="PS51163"/>
    </source>
</evidence>
<dbReference type="PANTHER" id="PTHR17490">
    <property type="entry name" value="SUA5"/>
    <property type="match status" value="1"/>
</dbReference>
<dbReference type="EMBL" id="LVJN01000021">
    <property type="protein sequence ID" value="OSM00027.1"/>
    <property type="molecule type" value="Genomic_DNA"/>
</dbReference>
<dbReference type="Gene3D" id="3.90.870.10">
    <property type="entry name" value="DHBP synthase"/>
    <property type="match status" value="1"/>
</dbReference>
<keyword evidence="7" id="KW-0548">Nucleotidyltransferase</keyword>
<comment type="catalytic activity">
    <reaction evidence="11">
        <text>L-threonine + hydrogencarbonate + ATP = L-threonylcarbamoyladenylate + diphosphate + H2O</text>
        <dbReference type="Rhea" id="RHEA:36407"/>
        <dbReference type="ChEBI" id="CHEBI:15377"/>
        <dbReference type="ChEBI" id="CHEBI:17544"/>
        <dbReference type="ChEBI" id="CHEBI:30616"/>
        <dbReference type="ChEBI" id="CHEBI:33019"/>
        <dbReference type="ChEBI" id="CHEBI:57926"/>
        <dbReference type="ChEBI" id="CHEBI:73682"/>
        <dbReference type="EC" id="2.7.7.87"/>
    </reaction>
</comment>
<comment type="subcellular location">
    <subcellularLocation>
        <location evidence="1">Cytoplasm</location>
    </subcellularLocation>
</comment>
<dbReference type="GO" id="GO:0005524">
    <property type="term" value="F:ATP binding"/>
    <property type="evidence" value="ECO:0007669"/>
    <property type="project" value="UniProtKB-KW"/>
</dbReference>
<evidence type="ECO:0000256" key="4">
    <source>
        <dbReference type="ARBA" id="ARBA00022490"/>
    </source>
</evidence>
<comment type="similarity">
    <text evidence="2">Belongs to the SUA5 family.</text>
</comment>
<keyword evidence="14" id="KW-1185">Reference proteome</keyword>
<evidence type="ECO:0000256" key="2">
    <source>
        <dbReference type="ARBA" id="ARBA00007663"/>
    </source>
</evidence>
<accession>A0A1Y2JYR0</accession>
<reference evidence="13 14" key="1">
    <citation type="journal article" date="2016" name="BMC Genomics">
        <title>Combined genomic and structural analyses of a cultured magnetotactic bacterium reveals its niche adaptation to a dynamic environment.</title>
        <authorList>
            <person name="Araujo A.C."/>
            <person name="Morillo V."/>
            <person name="Cypriano J."/>
            <person name="Teixeira L.C."/>
            <person name="Leao P."/>
            <person name="Lyra S."/>
            <person name="Almeida L.G."/>
            <person name="Bazylinski D.A."/>
            <person name="Vasconcellos A.T."/>
            <person name="Abreu F."/>
            <person name="Lins U."/>
        </authorList>
    </citation>
    <scope>NUCLEOTIDE SEQUENCE [LARGE SCALE GENOMIC DNA]</scope>
    <source>
        <strain evidence="13 14">IT-1</strain>
    </source>
</reference>
<gene>
    <name evidence="13" type="ORF">MAIT1_00433</name>
</gene>
<dbReference type="InterPro" id="IPR017945">
    <property type="entry name" value="DHBP_synth_RibB-like_a/b_dom"/>
</dbReference>
<dbReference type="AlphaFoldDB" id="A0A1Y2JYR0"/>
<dbReference type="GO" id="GO:0003725">
    <property type="term" value="F:double-stranded RNA binding"/>
    <property type="evidence" value="ECO:0007669"/>
    <property type="project" value="InterPro"/>
</dbReference>
<dbReference type="EC" id="2.7.7.87" evidence="3"/>
<keyword evidence="5" id="KW-0808">Transferase</keyword>
<name>A0A1Y2JYR0_9PROT</name>
<proteinExistence type="inferred from homology"/>
<evidence type="ECO:0000313" key="14">
    <source>
        <dbReference type="Proteomes" id="UP000194003"/>
    </source>
</evidence>
<keyword evidence="4" id="KW-0963">Cytoplasm</keyword>
<organism evidence="13 14">
    <name type="scientific">Magnetofaba australis IT-1</name>
    <dbReference type="NCBI Taxonomy" id="1434232"/>
    <lineage>
        <taxon>Bacteria</taxon>
        <taxon>Pseudomonadati</taxon>
        <taxon>Pseudomonadota</taxon>
        <taxon>Magnetococcia</taxon>
        <taxon>Magnetococcales</taxon>
        <taxon>Magnetococcaceae</taxon>
        <taxon>Magnetofaba</taxon>
    </lineage>
</organism>
<dbReference type="NCBIfam" id="TIGR00057">
    <property type="entry name" value="L-threonylcarbamoyladenylate synthase"/>
    <property type="match status" value="1"/>
</dbReference>
<dbReference type="GO" id="GO:0005737">
    <property type="term" value="C:cytoplasm"/>
    <property type="evidence" value="ECO:0007669"/>
    <property type="project" value="UniProtKB-SubCell"/>
</dbReference>
<dbReference type="Proteomes" id="UP000194003">
    <property type="component" value="Unassembled WGS sequence"/>
</dbReference>
<dbReference type="GO" id="GO:0000049">
    <property type="term" value="F:tRNA binding"/>
    <property type="evidence" value="ECO:0007669"/>
    <property type="project" value="TreeGrafter"/>
</dbReference>
<evidence type="ECO:0000256" key="7">
    <source>
        <dbReference type="ARBA" id="ARBA00022695"/>
    </source>
</evidence>
<dbReference type="Pfam" id="PF01300">
    <property type="entry name" value="Sua5_yciO_yrdC"/>
    <property type="match status" value="1"/>
</dbReference>